<dbReference type="AlphaFoldDB" id="A0AAJ5ZG30"/>
<dbReference type="SMART" id="SM00939">
    <property type="entry name" value="PepX_C"/>
    <property type="match status" value="1"/>
</dbReference>
<dbReference type="PANTHER" id="PTHR43056">
    <property type="entry name" value="PEPTIDASE S9 PROLYL OLIGOPEPTIDASE"/>
    <property type="match status" value="1"/>
</dbReference>
<gene>
    <name evidence="4" type="ORF">GKO46_01790</name>
    <name evidence="5" type="ORF">GKO48_07475</name>
</gene>
<dbReference type="InterPro" id="IPR008979">
    <property type="entry name" value="Galactose-bd-like_sf"/>
</dbReference>
<dbReference type="SUPFAM" id="SSF53474">
    <property type="entry name" value="alpha/beta-Hydrolases"/>
    <property type="match status" value="1"/>
</dbReference>
<reference evidence="6 7" key="1">
    <citation type="submission" date="2019-11" db="EMBL/GenBank/DDBJ databases">
        <authorList>
            <person name="Cho J.-C."/>
        </authorList>
    </citation>
    <scope>NUCLEOTIDE SEQUENCE [LARGE SCALE GENOMIC DNA]</scope>
    <source>
        <strain evidence="5 6">JH1073</strain>
        <strain evidence="4 7">JH702</strain>
    </source>
</reference>
<dbReference type="Pfam" id="PF02129">
    <property type="entry name" value="Peptidase_S15"/>
    <property type="match status" value="1"/>
</dbReference>
<dbReference type="SUPFAM" id="SSF49785">
    <property type="entry name" value="Galactose-binding domain-like"/>
    <property type="match status" value="1"/>
</dbReference>
<dbReference type="Gene3D" id="3.40.50.1820">
    <property type="entry name" value="alpha/beta hydrolase"/>
    <property type="match status" value="1"/>
</dbReference>
<dbReference type="Gene3D" id="1.10.3020.10">
    <property type="entry name" value="alpha-amino acid ester hydrolase ( Helical cap domain)"/>
    <property type="match status" value="1"/>
</dbReference>
<evidence type="ECO:0000313" key="7">
    <source>
        <dbReference type="Proteomes" id="UP001321249"/>
    </source>
</evidence>
<evidence type="ECO:0000313" key="5">
    <source>
        <dbReference type="EMBL" id="WFG39464.1"/>
    </source>
</evidence>
<dbReference type="InterPro" id="IPR029058">
    <property type="entry name" value="AB_hydrolase_fold"/>
</dbReference>
<accession>A0AAJ5ZG30</accession>
<protein>
    <submittedName>
        <fullName evidence="5">CocE/NonD family hydrolase</fullName>
    </submittedName>
</protein>
<evidence type="ECO:0000313" key="6">
    <source>
        <dbReference type="Proteomes" id="UP001219901"/>
    </source>
</evidence>
<dbReference type="InterPro" id="IPR013736">
    <property type="entry name" value="Xaa-Pro_dipept_C"/>
</dbReference>
<proteinExistence type="predicted"/>
<organism evidence="5 6">
    <name type="scientific">Candidatus Lucifugimonas marina</name>
    <dbReference type="NCBI Taxonomy" id="3038979"/>
    <lineage>
        <taxon>Bacteria</taxon>
        <taxon>Bacillati</taxon>
        <taxon>Chloroflexota</taxon>
        <taxon>Dehalococcoidia</taxon>
        <taxon>SAR202 cluster</taxon>
        <taxon>Candidatus Lucifugimonadales</taxon>
        <taxon>Candidatus Lucifugimonadaceae</taxon>
        <taxon>Candidatus Lucifugimonas</taxon>
    </lineage>
</organism>
<dbReference type="Proteomes" id="UP001321249">
    <property type="component" value="Unassembled WGS sequence"/>
</dbReference>
<evidence type="ECO:0000256" key="2">
    <source>
        <dbReference type="SAM" id="MobiDB-lite"/>
    </source>
</evidence>
<dbReference type="RefSeq" id="WP_342823188.1">
    <property type="nucleotide sequence ID" value="NZ_CP046146.1"/>
</dbReference>
<dbReference type="InterPro" id="IPR005674">
    <property type="entry name" value="CocE/Ser_esterase"/>
</dbReference>
<dbReference type="InterPro" id="IPR000383">
    <property type="entry name" value="Xaa-Pro-like_dom"/>
</dbReference>
<sequence length="568" mass="64576">MSSVVSEENVAAEMRDGTVLKADIYRPDDGGKHPALILRTPYWKLNPRYIKTARNLAERGYTVICQDMRGRYDSEGDFLWQFMDNSLTGDAEDGYDTVEWAANLKHSDGQVGTWGHSYDGWTSWRMAELQPPSLKAIHASGMGTKSLDMNFGIFETGRRLEWTYMMAADMRRRSGAKHGPHSPVDAVNQWRAIERGKWIWYLPFDNMPDEPFSDLTPQLKPYYREQNVEMWNFDAVHPKVNIPAGMFTGWWDRVIGTVKQYSGLETNGPEHLRGKHRLVVGPWSHMMTTLNRDLGPIDYGPQAEETWENLILRWYDYQFKGIDDGIGTEPGVKLFILGANEWTFEHEWPIKRAETAPLYLHSNGSANTPFGDGSLSHDQPTSENPDKYSYDPSDPVMSVMDIDAQAMPRDQKPLDGRGDVLVYQTEPFSEPTRFIGPVDLELWAASDALDTDWTAKLVVVEPNGLAVNLTYGIMRARYRDGFDVEKLLDPDVPTKYVIHLNPIGIELQPGQRLRLDVSSSDFPNFDRNHNTGKDFWSDAELKVANQTVFHNSEMPSRLLMPLVTGSSS</sequence>
<dbReference type="EMBL" id="CP046147">
    <property type="protein sequence ID" value="WFG39464.1"/>
    <property type="molecule type" value="Genomic_DNA"/>
</dbReference>
<reference evidence="5" key="2">
    <citation type="journal article" date="2023" name="Nat. Commun.">
        <title>Cultivation of marine bacteria of the SAR202 clade.</title>
        <authorList>
            <person name="Lim Y."/>
            <person name="Seo J.H."/>
            <person name="Giovannoni S.J."/>
            <person name="Kang I."/>
            <person name="Cho J.C."/>
        </authorList>
    </citation>
    <scope>NUCLEOTIDE SEQUENCE</scope>
    <source>
        <strain evidence="5">JH1073</strain>
    </source>
</reference>
<dbReference type="InterPro" id="IPR050585">
    <property type="entry name" value="Xaa-Pro_dipeptidyl-ppase/CocE"/>
</dbReference>
<dbReference type="Proteomes" id="UP001219901">
    <property type="component" value="Chromosome"/>
</dbReference>
<dbReference type="NCBIfam" id="TIGR00976">
    <property type="entry name" value="CocE_NonD"/>
    <property type="match status" value="1"/>
</dbReference>
<keyword evidence="1 5" id="KW-0378">Hydrolase</keyword>
<feature type="region of interest" description="Disordered" evidence="2">
    <location>
        <begin position="369"/>
        <end position="393"/>
    </location>
</feature>
<dbReference type="GO" id="GO:0008239">
    <property type="term" value="F:dipeptidyl-peptidase activity"/>
    <property type="evidence" value="ECO:0007669"/>
    <property type="project" value="InterPro"/>
</dbReference>
<dbReference type="PANTHER" id="PTHR43056:SF10">
    <property type="entry name" value="COCE_NOND FAMILY, PUTATIVE (AFU_ORTHOLOGUE AFUA_7G00600)-RELATED"/>
    <property type="match status" value="1"/>
</dbReference>
<keyword evidence="6" id="KW-1185">Reference proteome</keyword>
<dbReference type="Gene3D" id="2.60.120.260">
    <property type="entry name" value="Galactose-binding domain-like"/>
    <property type="match status" value="1"/>
</dbReference>
<reference evidence="6" key="3">
    <citation type="submission" date="2023-06" db="EMBL/GenBank/DDBJ databases">
        <title>Pangenomics reveal diversification of enzyme families and niche specialization in globally abundant SAR202 bacteria.</title>
        <authorList>
            <person name="Saw J.H.W."/>
        </authorList>
    </citation>
    <scope>NUCLEOTIDE SEQUENCE [LARGE SCALE GENOMIC DNA]</scope>
    <source>
        <strain evidence="6">JH1073</strain>
    </source>
</reference>
<evidence type="ECO:0000313" key="4">
    <source>
        <dbReference type="EMBL" id="MDG0865804.1"/>
    </source>
</evidence>
<dbReference type="Pfam" id="PF08530">
    <property type="entry name" value="PepX_C"/>
    <property type="match status" value="1"/>
</dbReference>
<evidence type="ECO:0000256" key="1">
    <source>
        <dbReference type="ARBA" id="ARBA00022801"/>
    </source>
</evidence>
<evidence type="ECO:0000259" key="3">
    <source>
        <dbReference type="SMART" id="SM00939"/>
    </source>
</evidence>
<dbReference type="EMBL" id="WMBE01000001">
    <property type="protein sequence ID" value="MDG0865804.1"/>
    <property type="molecule type" value="Genomic_DNA"/>
</dbReference>
<name>A0AAJ5ZG30_9CHLR</name>
<feature type="domain" description="Xaa-Pro dipeptidyl-peptidase C-terminal" evidence="3">
    <location>
        <begin position="312"/>
        <end position="559"/>
    </location>
</feature>